<accession>A0ABV8KGZ5</accession>
<keyword evidence="3 8" id="KW-0378">Hydrolase</keyword>
<dbReference type="Pfam" id="PF00561">
    <property type="entry name" value="Abhydrolase_1"/>
    <property type="match status" value="1"/>
</dbReference>
<evidence type="ECO:0000259" key="7">
    <source>
        <dbReference type="Pfam" id="PF08386"/>
    </source>
</evidence>
<feature type="compositionally biased region" description="Basic and acidic residues" evidence="4">
    <location>
        <begin position="49"/>
        <end position="58"/>
    </location>
</feature>
<feature type="compositionally biased region" description="Low complexity" evidence="4">
    <location>
        <begin position="33"/>
        <end position="45"/>
    </location>
</feature>
<keyword evidence="2 5" id="KW-0732">Signal</keyword>
<evidence type="ECO:0000256" key="2">
    <source>
        <dbReference type="ARBA" id="ARBA00022729"/>
    </source>
</evidence>
<organism evidence="8 9">
    <name type="scientific">Micromonospora zhanjiangensis</name>
    <dbReference type="NCBI Taxonomy" id="1522057"/>
    <lineage>
        <taxon>Bacteria</taxon>
        <taxon>Bacillati</taxon>
        <taxon>Actinomycetota</taxon>
        <taxon>Actinomycetes</taxon>
        <taxon>Micromonosporales</taxon>
        <taxon>Micromonosporaceae</taxon>
        <taxon>Micromonospora</taxon>
    </lineage>
</organism>
<dbReference type="RefSeq" id="WP_377542389.1">
    <property type="nucleotide sequence ID" value="NZ_JBHSBN010000002.1"/>
</dbReference>
<sequence length="534" mass="55960">MSRLSRPPLAAVAAAVLVLAGCTTPFGAKTGPREPAGAGKPGAAPNWRDCPETAKDLVGRTPPNMRFECATIAVPRDWQPGATGGASGSGTAPATGATAPGPAGTFEISLVRIRSTKQHDRIGSLLINPGGPGGSGVDTAVYLSFGTAFGGLPDAVTQRFDIVGFDPRGVKRSSPVKCLSDAELDANFGYEPDPEPGAEFDGLVALDKKIGAACGAKYPDQLGLFSTEQAARDIDAIRSAVGDQKLTYLGYSYGTLLGATYAQLFPRNVRAMVLDGAVDPKQDAVAGSESQAKGFEKAFDNFGRWCARTPAKCPIAPDARAAVTDVLNKARVSPVRGSGGREATAGWIFYAIVSSLYTESGWEQLAGAVEQLEGGNPTGVFKLADQYAERDPNGHYSNQFDANLAVNCADQRERPSPEQARELQTKWRAKYPLFGPPLAVGLLSCTYWPGKPDPYPTGKAVGAPPILVVGTTGDPATPYEQTQRLADMLGVGTVLTWEGEGHTAYPQTVCIADAVDAYLVDLTVPPAGKRCPGR</sequence>
<dbReference type="Proteomes" id="UP001595868">
    <property type="component" value="Unassembled WGS sequence"/>
</dbReference>
<evidence type="ECO:0000256" key="5">
    <source>
        <dbReference type="SAM" id="SignalP"/>
    </source>
</evidence>
<evidence type="ECO:0000256" key="3">
    <source>
        <dbReference type="ARBA" id="ARBA00022801"/>
    </source>
</evidence>
<dbReference type="Pfam" id="PF08386">
    <property type="entry name" value="Abhydrolase_4"/>
    <property type="match status" value="1"/>
</dbReference>
<dbReference type="InterPro" id="IPR051601">
    <property type="entry name" value="Serine_prot/Carboxylest_S33"/>
</dbReference>
<feature type="domain" description="Peptidase S33 tripeptidyl aminopeptidase-like C-terminal" evidence="7">
    <location>
        <begin position="431"/>
        <end position="531"/>
    </location>
</feature>
<protein>
    <submittedName>
        <fullName evidence="8">Alpha/beta hydrolase</fullName>
    </submittedName>
</protein>
<dbReference type="InterPro" id="IPR000073">
    <property type="entry name" value="AB_hydrolase_1"/>
</dbReference>
<evidence type="ECO:0000256" key="4">
    <source>
        <dbReference type="SAM" id="MobiDB-lite"/>
    </source>
</evidence>
<evidence type="ECO:0000256" key="1">
    <source>
        <dbReference type="ARBA" id="ARBA00010088"/>
    </source>
</evidence>
<evidence type="ECO:0000313" key="9">
    <source>
        <dbReference type="Proteomes" id="UP001595868"/>
    </source>
</evidence>
<dbReference type="InterPro" id="IPR013595">
    <property type="entry name" value="Pept_S33_TAP-like_C"/>
</dbReference>
<proteinExistence type="inferred from homology"/>
<feature type="domain" description="AB hydrolase-1" evidence="6">
    <location>
        <begin position="125"/>
        <end position="311"/>
    </location>
</feature>
<dbReference type="Gene3D" id="3.40.50.1820">
    <property type="entry name" value="alpha/beta hydrolase"/>
    <property type="match status" value="1"/>
</dbReference>
<dbReference type="PANTHER" id="PTHR43248">
    <property type="entry name" value="2-SUCCINYL-6-HYDROXY-2,4-CYCLOHEXADIENE-1-CARBOXYLATE SYNTHASE"/>
    <property type="match status" value="1"/>
</dbReference>
<dbReference type="PROSITE" id="PS51257">
    <property type="entry name" value="PROKAR_LIPOPROTEIN"/>
    <property type="match status" value="1"/>
</dbReference>
<dbReference type="InterPro" id="IPR029058">
    <property type="entry name" value="AB_hydrolase_fold"/>
</dbReference>
<evidence type="ECO:0000313" key="8">
    <source>
        <dbReference type="EMBL" id="MFC4105351.1"/>
    </source>
</evidence>
<feature type="signal peptide" evidence="5">
    <location>
        <begin position="1"/>
        <end position="28"/>
    </location>
</feature>
<feature type="compositionally biased region" description="Low complexity" evidence="4">
    <location>
        <begin position="89"/>
        <end position="101"/>
    </location>
</feature>
<evidence type="ECO:0000259" key="6">
    <source>
        <dbReference type="Pfam" id="PF00561"/>
    </source>
</evidence>
<feature type="region of interest" description="Disordered" evidence="4">
    <location>
        <begin position="26"/>
        <end position="61"/>
    </location>
</feature>
<dbReference type="PANTHER" id="PTHR43248:SF29">
    <property type="entry name" value="TRIPEPTIDYL AMINOPEPTIDASE"/>
    <property type="match status" value="1"/>
</dbReference>
<dbReference type="GO" id="GO:0016787">
    <property type="term" value="F:hydrolase activity"/>
    <property type="evidence" value="ECO:0007669"/>
    <property type="project" value="UniProtKB-KW"/>
</dbReference>
<dbReference type="EMBL" id="JBHSBN010000002">
    <property type="protein sequence ID" value="MFC4105351.1"/>
    <property type="molecule type" value="Genomic_DNA"/>
</dbReference>
<name>A0ABV8KGZ5_9ACTN</name>
<feature type="chain" id="PRO_5045691719" evidence="5">
    <location>
        <begin position="29"/>
        <end position="534"/>
    </location>
</feature>
<gene>
    <name evidence="8" type="ORF">ACFOX0_05275</name>
</gene>
<keyword evidence="9" id="KW-1185">Reference proteome</keyword>
<comment type="similarity">
    <text evidence="1">Belongs to the peptidase S33 family.</text>
</comment>
<dbReference type="SUPFAM" id="SSF53474">
    <property type="entry name" value="alpha/beta-Hydrolases"/>
    <property type="match status" value="1"/>
</dbReference>
<feature type="region of interest" description="Disordered" evidence="4">
    <location>
        <begin position="78"/>
        <end position="101"/>
    </location>
</feature>
<reference evidence="9" key="1">
    <citation type="journal article" date="2019" name="Int. J. Syst. Evol. Microbiol.">
        <title>The Global Catalogue of Microorganisms (GCM) 10K type strain sequencing project: providing services to taxonomists for standard genome sequencing and annotation.</title>
        <authorList>
            <consortium name="The Broad Institute Genomics Platform"/>
            <consortium name="The Broad Institute Genome Sequencing Center for Infectious Disease"/>
            <person name="Wu L."/>
            <person name="Ma J."/>
        </authorList>
    </citation>
    <scope>NUCLEOTIDE SEQUENCE [LARGE SCALE GENOMIC DNA]</scope>
    <source>
        <strain evidence="9">2902at01</strain>
    </source>
</reference>
<comment type="caution">
    <text evidence="8">The sequence shown here is derived from an EMBL/GenBank/DDBJ whole genome shotgun (WGS) entry which is preliminary data.</text>
</comment>